<dbReference type="SUPFAM" id="SSF111369">
    <property type="entry name" value="HlyD-like secretion proteins"/>
    <property type="match status" value="1"/>
</dbReference>
<comment type="caution">
    <text evidence="3">The sequence shown here is derived from an EMBL/GenBank/DDBJ whole genome shotgun (WGS) entry which is preliminary data.</text>
</comment>
<name>A0A139WW85_9CYAN</name>
<dbReference type="GO" id="GO:0030313">
    <property type="term" value="C:cell envelope"/>
    <property type="evidence" value="ECO:0007669"/>
    <property type="project" value="UniProtKB-SubCell"/>
</dbReference>
<gene>
    <name evidence="3" type="ORF">WA1_44275</name>
</gene>
<organism evidence="3 4">
    <name type="scientific">Scytonema hofmannii PCC 7110</name>
    <dbReference type="NCBI Taxonomy" id="128403"/>
    <lineage>
        <taxon>Bacteria</taxon>
        <taxon>Bacillati</taxon>
        <taxon>Cyanobacteriota</taxon>
        <taxon>Cyanophyceae</taxon>
        <taxon>Nostocales</taxon>
        <taxon>Scytonemataceae</taxon>
        <taxon>Scytonema</taxon>
    </lineage>
</organism>
<dbReference type="InterPro" id="IPR050465">
    <property type="entry name" value="UPF0194_transport"/>
</dbReference>
<dbReference type="Proteomes" id="UP000076925">
    <property type="component" value="Unassembled WGS sequence"/>
</dbReference>
<keyword evidence="4" id="KW-1185">Reference proteome</keyword>
<dbReference type="InterPro" id="IPR014315">
    <property type="entry name" value="ABC_heterocyst_DevB"/>
</dbReference>
<dbReference type="PANTHER" id="PTHR32347">
    <property type="entry name" value="EFFLUX SYSTEM COMPONENT YKNX-RELATED"/>
    <property type="match status" value="1"/>
</dbReference>
<comment type="subcellular location">
    <subcellularLocation>
        <location evidence="1">Cell envelope</location>
    </subcellularLocation>
</comment>
<dbReference type="OrthoDB" id="556614at2"/>
<dbReference type="Gene3D" id="2.40.50.100">
    <property type="match status" value="1"/>
</dbReference>
<dbReference type="Gene3D" id="1.10.287.470">
    <property type="entry name" value="Helix hairpin bin"/>
    <property type="match status" value="1"/>
</dbReference>
<evidence type="ECO:0000256" key="1">
    <source>
        <dbReference type="ARBA" id="ARBA00004196"/>
    </source>
</evidence>
<evidence type="ECO:0000256" key="2">
    <source>
        <dbReference type="ARBA" id="ARBA00023054"/>
    </source>
</evidence>
<dbReference type="STRING" id="128403.WA1_44275"/>
<dbReference type="AlphaFoldDB" id="A0A139WW85"/>
<evidence type="ECO:0000313" key="3">
    <source>
        <dbReference type="EMBL" id="KYC36700.1"/>
    </source>
</evidence>
<dbReference type="EMBL" id="ANNX02000047">
    <property type="protein sequence ID" value="KYC36700.1"/>
    <property type="molecule type" value="Genomic_DNA"/>
</dbReference>
<proteinExistence type="predicted"/>
<dbReference type="Gene3D" id="2.40.30.170">
    <property type="match status" value="1"/>
</dbReference>
<dbReference type="NCBIfam" id="TIGR02971">
    <property type="entry name" value="heterocyst_DevB"/>
    <property type="match status" value="1"/>
</dbReference>
<keyword evidence="2" id="KW-0175">Coiled coil</keyword>
<reference evidence="3 4" key="1">
    <citation type="journal article" date="2013" name="Genome Biol. Evol.">
        <title>Genomes of Stigonematalean cyanobacteria (subsection V) and the evolution of oxygenic photosynthesis from prokaryotes to plastids.</title>
        <authorList>
            <person name="Dagan T."/>
            <person name="Roettger M."/>
            <person name="Stucken K."/>
            <person name="Landan G."/>
            <person name="Koch R."/>
            <person name="Major P."/>
            <person name="Gould S.B."/>
            <person name="Goremykin V.V."/>
            <person name="Rippka R."/>
            <person name="Tandeau de Marsac N."/>
            <person name="Gugger M."/>
            <person name="Lockhart P.J."/>
            <person name="Allen J.F."/>
            <person name="Brune I."/>
            <person name="Maus I."/>
            <person name="Puhler A."/>
            <person name="Martin W.F."/>
        </authorList>
    </citation>
    <scope>NUCLEOTIDE SEQUENCE [LARGE SCALE GENOMIC DNA]</scope>
    <source>
        <strain evidence="3 4">PCC 7110</strain>
    </source>
</reference>
<sequence>MREIRPTDLQAAQAEVDSAIAALKKAKADLALAYVRSPIAGQILKIYAQPGEIVGEKGIAAIGQTNQMFVAAEVYETDINRVRSGQRATVTSSAFADELKGTVTKMVLA</sequence>
<dbReference type="PANTHER" id="PTHR32347:SF27">
    <property type="entry name" value="RND EFFLUX PUMP MEMBRANE FUSION PROTEIN BARREL-SANDWICH DOMAIN-CONTAINING PROTEIN"/>
    <property type="match status" value="1"/>
</dbReference>
<evidence type="ECO:0000313" key="4">
    <source>
        <dbReference type="Proteomes" id="UP000076925"/>
    </source>
</evidence>
<protein>
    <submittedName>
        <fullName evidence="3">Uncharacterized protein</fullName>
    </submittedName>
</protein>
<accession>A0A139WW85</accession>